<name>A0A347WKK9_9LACT</name>
<protein>
    <recommendedName>
        <fullName evidence="3">Peptidase C39-like domain-containing protein</fullName>
    </recommendedName>
</protein>
<feature type="domain" description="Peptidase C39-like" evidence="3">
    <location>
        <begin position="159"/>
        <end position="295"/>
    </location>
</feature>
<keyword evidence="2" id="KW-0812">Transmembrane</keyword>
<keyword evidence="2" id="KW-1133">Transmembrane helix</keyword>
<keyword evidence="5" id="KW-1185">Reference proteome</keyword>
<proteinExistence type="predicted"/>
<dbReference type="OrthoDB" id="3186156at2"/>
<evidence type="ECO:0000313" key="4">
    <source>
        <dbReference type="EMBL" id="AXY25616.1"/>
    </source>
</evidence>
<evidence type="ECO:0000313" key="5">
    <source>
        <dbReference type="Proteomes" id="UP000263232"/>
    </source>
</evidence>
<dbReference type="InterPro" id="IPR039564">
    <property type="entry name" value="Peptidase_C39-like"/>
</dbReference>
<dbReference type="EMBL" id="CP023434">
    <property type="protein sequence ID" value="AXY25616.1"/>
    <property type="molecule type" value="Genomic_DNA"/>
</dbReference>
<reference evidence="4 5" key="1">
    <citation type="submission" date="2017-09" db="EMBL/GenBank/DDBJ databases">
        <title>Complete genome sequence of Oxytococcus suis strain ZY16052.</title>
        <authorList>
            <person name="Li F."/>
        </authorList>
    </citation>
    <scope>NUCLEOTIDE SEQUENCE [LARGE SCALE GENOMIC DNA]</scope>
    <source>
        <strain evidence="4 5">ZY16052</strain>
    </source>
</reference>
<dbReference type="Proteomes" id="UP000263232">
    <property type="component" value="Chromosome"/>
</dbReference>
<keyword evidence="2" id="KW-0472">Membrane</keyword>
<sequence length="324" mass="36567">MKEKPRNILIATIGIILTLIISLTVFWLLNVTGTGESSRAEASVETEAEQEEVMSDTSEDHEASLSQQDSTVDSGENALNYADVSLEEALGSFNFNHPERFADIRKVAMNTYGDNPLQHQAEIMQVLEDKNLMYYNFGFAFLPDNPAQYTEIADSGQQLDVPLQLQSDPRWMRDAYGDEGEKMRQAGCALVSLAMVHSYLEESEVLASDVLEWSGMDYWMEMEGTSWQIFQDYADDHHWHVTNHADDFYSAMDAIPKGEVVIASVNPGHITPVGHILVIRGYDPVNELVYINDPNDDPKNMYSLQGLPEYIFLEDAINFWSFGK</sequence>
<dbReference type="Gene3D" id="3.90.70.10">
    <property type="entry name" value="Cysteine proteinases"/>
    <property type="match status" value="1"/>
</dbReference>
<accession>A0A347WKK9</accession>
<dbReference type="AlphaFoldDB" id="A0A347WKK9"/>
<dbReference type="RefSeq" id="WP_118990519.1">
    <property type="nucleotide sequence ID" value="NZ_CP023434.1"/>
</dbReference>
<feature type="transmembrane region" description="Helical" evidence="2">
    <location>
        <begin position="7"/>
        <end position="29"/>
    </location>
</feature>
<evidence type="ECO:0000256" key="1">
    <source>
        <dbReference type="SAM" id="MobiDB-lite"/>
    </source>
</evidence>
<gene>
    <name evidence="4" type="ORF">CL176_06180</name>
</gene>
<feature type="region of interest" description="Disordered" evidence="1">
    <location>
        <begin position="38"/>
        <end position="73"/>
    </location>
</feature>
<organism evidence="4 5">
    <name type="scientific">Suicoccus acidiformans</name>
    <dbReference type="NCBI Taxonomy" id="2036206"/>
    <lineage>
        <taxon>Bacteria</taxon>
        <taxon>Bacillati</taxon>
        <taxon>Bacillota</taxon>
        <taxon>Bacilli</taxon>
        <taxon>Lactobacillales</taxon>
        <taxon>Aerococcaceae</taxon>
        <taxon>Suicoccus</taxon>
    </lineage>
</organism>
<dbReference type="KEGG" id="abae:CL176_06180"/>
<evidence type="ECO:0000256" key="2">
    <source>
        <dbReference type="SAM" id="Phobius"/>
    </source>
</evidence>
<feature type="compositionally biased region" description="Polar residues" evidence="1">
    <location>
        <begin position="64"/>
        <end position="73"/>
    </location>
</feature>
<evidence type="ECO:0000259" key="3">
    <source>
        <dbReference type="Pfam" id="PF13529"/>
    </source>
</evidence>
<feature type="compositionally biased region" description="Acidic residues" evidence="1">
    <location>
        <begin position="44"/>
        <end position="57"/>
    </location>
</feature>
<dbReference type="Pfam" id="PF13529">
    <property type="entry name" value="Peptidase_C39_2"/>
    <property type="match status" value="1"/>
</dbReference>